<evidence type="ECO:0000256" key="7">
    <source>
        <dbReference type="SAM" id="MobiDB-lite"/>
    </source>
</evidence>
<dbReference type="PROSITE" id="PS50082">
    <property type="entry name" value="WD_REPEATS_2"/>
    <property type="match status" value="2"/>
</dbReference>
<evidence type="ECO:0000313" key="9">
    <source>
        <dbReference type="Proteomes" id="UP000019487"/>
    </source>
</evidence>
<comment type="similarity">
    <text evidence="1">Belongs to the WD repeat ESC family.</text>
</comment>
<feature type="region of interest" description="Disordered" evidence="7">
    <location>
        <begin position="415"/>
        <end position="512"/>
    </location>
</feature>
<name>W9C7R7_SCLBF</name>
<dbReference type="PANTHER" id="PTHR10253">
    <property type="entry name" value="POLYCOMB PROTEIN"/>
    <property type="match status" value="1"/>
</dbReference>
<keyword evidence="5" id="KW-0804">Transcription</keyword>
<evidence type="ECO:0000256" key="6">
    <source>
        <dbReference type="PROSITE-ProRule" id="PRU00221"/>
    </source>
</evidence>
<dbReference type="SMART" id="SM00320">
    <property type="entry name" value="WD40"/>
    <property type="match status" value="4"/>
</dbReference>
<organism evidence="8 9">
    <name type="scientific">Sclerotinia borealis (strain F-4128)</name>
    <dbReference type="NCBI Taxonomy" id="1432307"/>
    <lineage>
        <taxon>Eukaryota</taxon>
        <taxon>Fungi</taxon>
        <taxon>Dikarya</taxon>
        <taxon>Ascomycota</taxon>
        <taxon>Pezizomycotina</taxon>
        <taxon>Leotiomycetes</taxon>
        <taxon>Helotiales</taxon>
        <taxon>Sclerotiniaceae</taxon>
        <taxon>Sclerotinia</taxon>
    </lineage>
</organism>
<evidence type="ECO:0000256" key="4">
    <source>
        <dbReference type="ARBA" id="ARBA00023015"/>
    </source>
</evidence>
<dbReference type="InterPro" id="IPR015943">
    <property type="entry name" value="WD40/YVTN_repeat-like_dom_sf"/>
</dbReference>
<feature type="compositionally biased region" description="Gly residues" evidence="7">
    <location>
        <begin position="462"/>
        <end position="473"/>
    </location>
</feature>
<dbReference type="Gene3D" id="2.130.10.10">
    <property type="entry name" value="YVTN repeat-like/Quinoprotein amine dehydrogenase"/>
    <property type="match status" value="1"/>
</dbReference>
<evidence type="ECO:0000256" key="1">
    <source>
        <dbReference type="ARBA" id="ARBA00008075"/>
    </source>
</evidence>
<dbReference type="PROSITE" id="PS50294">
    <property type="entry name" value="WD_REPEATS_REGION"/>
    <property type="match status" value="1"/>
</dbReference>
<dbReference type="Pfam" id="PF00400">
    <property type="entry name" value="WD40"/>
    <property type="match status" value="2"/>
</dbReference>
<dbReference type="InterPro" id="IPR036322">
    <property type="entry name" value="WD40_repeat_dom_sf"/>
</dbReference>
<keyword evidence="3" id="KW-0677">Repeat</keyword>
<dbReference type="InterPro" id="IPR001680">
    <property type="entry name" value="WD40_rpt"/>
</dbReference>
<accession>W9C7R7</accession>
<evidence type="ECO:0000256" key="5">
    <source>
        <dbReference type="ARBA" id="ARBA00023163"/>
    </source>
</evidence>
<evidence type="ECO:0000256" key="3">
    <source>
        <dbReference type="ARBA" id="ARBA00022737"/>
    </source>
</evidence>
<keyword evidence="2 6" id="KW-0853">WD repeat</keyword>
<reference evidence="8 9" key="1">
    <citation type="journal article" date="2014" name="Genome Announc.">
        <title>Draft genome sequence of Sclerotinia borealis, a psychrophilic plant pathogenic fungus.</title>
        <authorList>
            <person name="Mardanov A.V."/>
            <person name="Beletsky A.V."/>
            <person name="Kadnikov V.V."/>
            <person name="Ignatov A.N."/>
            <person name="Ravin N.V."/>
        </authorList>
    </citation>
    <scope>NUCLEOTIDE SEQUENCE [LARGE SCALE GENOMIC DNA]</scope>
    <source>
        <strain evidence="9">F-4157</strain>
    </source>
</reference>
<evidence type="ECO:0000256" key="2">
    <source>
        <dbReference type="ARBA" id="ARBA00022574"/>
    </source>
</evidence>
<dbReference type="InterPro" id="IPR051243">
    <property type="entry name" value="PcG_WD-repeat"/>
</dbReference>
<gene>
    <name evidence="8" type="ORF">SBOR_7814</name>
</gene>
<feature type="compositionally biased region" description="Low complexity" evidence="7">
    <location>
        <begin position="483"/>
        <end position="502"/>
    </location>
</feature>
<keyword evidence="4" id="KW-0805">Transcription regulation</keyword>
<protein>
    <submittedName>
        <fullName evidence="8">Uncharacterized protein</fullName>
    </submittedName>
</protein>
<feature type="compositionally biased region" description="Polar residues" evidence="7">
    <location>
        <begin position="425"/>
        <end position="440"/>
    </location>
</feature>
<dbReference type="AlphaFoldDB" id="W9C7R7"/>
<feature type="repeat" description="WD" evidence="6">
    <location>
        <begin position="198"/>
        <end position="229"/>
    </location>
</feature>
<sequence>MNSKHGYGEWEFPKFKEARQFPNFPSAKYPMKGSSIEKNEFWSVKFYPYTKPDVDPVYAVVGGKHILICRPPTEDKGIETIQFIVDEEPSADHYSCCWTKDLATNKPLLCVAGVDPKIKIFDVLSGKLIRVLTGHGGVFLPNHIDLDSQGLIKFQDIDELVISPTNPHILASGSADSTVRIWSLDPENEQFPCAAILSGGHTSAVSTISFHHSGRYLLSGGEDHVISLWALPDFPDKNTGTDIATQIQYPHFSSSEIHTASVDCVCFYEDSILSRSANEECIVLWEITGFDSKGLIPDHDKAPTQYEAANGSLTLTCFTDPTKFESYIRLIEFSAPETETFWMRFSLFQGLPIPEPPSYKSPYPDLNSHESPNSSTHRTHPILAIGSHTSKIYFWDLTRLESYFDYVRSLPTSLTCKNDPVPDPSHSTIIGLTSDRQSPVSDDHDTQQKRPPFLTPSRPRGSRGGTGGAGIGKGFHSRFRDVSPASSSTSTTITMSSSNTFGSGPGHGHGHGHGLSLVPGHFLVNGFGNSNSNANTNANGNSNSNPDKIQITRSDIKLWNEKYNLNQRVKAHKEEVVRGWRFLGRGVAWSVGGEWCVVVGGEGVVGVLGRWGEGR</sequence>
<dbReference type="STRING" id="1432307.W9C7R7"/>
<proteinExistence type="inferred from homology"/>
<dbReference type="HOGENOM" id="CLU_025586_0_0_1"/>
<evidence type="ECO:0000313" key="8">
    <source>
        <dbReference type="EMBL" id="ESZ91798.1"/>
    </source>
</evidence>
<comment type="caution">
    <text evidence="8">The sequence shown here is derived from an EMBL/GenBank/DDBJ whole genome shotgun (WGS) entry which is preliminary data.</text>
</comment>
<feature type="repeat" description="WD" evidence="6">
    <location>
        <begin position="170"/>
        <end position="185"/>
    </location>
</feature>
<dbReference type="Proteomes" id="UP000019487">
    <property type="component" value="Unassembled WGS sequence"/>
</dbReference>
<dbReference type="EMBL" id="AYSA01000456">
    <property type="protein sequence ID" value="ESZ91798.1"/>
    <property type="molecule type" value="Genomic_DNA"/>
</dbReference>
<keyword evidence="9" id="KW-1185">Reference proteome</keyword>
<dbReference type="SUPFAM" id="SSF50978">
    <property type="entry name" value="WD40 repeat-like"/>
    <property type="match status" value="1"/>
</dbReference>
<dbReference type="OrthoDB" id="7318948at2759"/>
<feature type="region of interest" description="Disordered" evidence="7">
    <location>
        <begin position="359"/>
        <end position="380"/>
    </location>
</feature>